<feature type="region of interest" description="Disordered" evidence="1">
    <location>
        <begin position="154"/>
        <end position="179"/>
    </location>
</feature>
<gene>
    <name evidence="2" type="ORF">C0Q70_02176</name>
</gene>
<feature type="compositionally biased region" description="Low complexity" evidence="1">
    <location>
        <begin position="163"/>
        <end position="176"/>
    </location>
</feature>
<dbReference type="Proteomes" id="UP000245119">
    <property type="component" value="Linkage Group LG1"/>
</dbReference>
<comment type="caution">
    <text evidence="2">The sequence shown here is derived from an EMBL/GenBank/DDBJ whole genome shotgun (WGS) entry which is preliminary data.</text>
</comment>
<accession>A0A2T7Q1J0</accession>
<sequence length="283" mass="31762">MKTPQRPCSLRSARCDNGLSRSTDGNSDHSPPTALKDFGSRAQTHADDRKPTPTPPDPTTHQTDRPSDCKATNRQTNLVRPWLRHESGARCQQWRAVKDCAQSHPTPATPVHGPCTLQAVCMTTRLPGYSPYVHTKHRLTTSLLLSTSTCRTLPTGTTMASRPVSSGPGSSNASSVDLPPLTGINRHGALPEEWTLPHEWKMESENRLRQNWKMDVQNQIAHIAQTLDASLRHYPHPEVGRRFDYADKVQEAEREKRKYLSDPERATAHAQDFSRTSHARRQF</sequence>
<protein>
    <submittedName>
        <fullName evidence="2">Uncharacterized protein</fullName>
    </submittedName>
</protein>
<feature type="compositionally biased region" description="Polar residues" evidence="1">
    <location>
        <begin position="19"/>
        <end position="30"/>
    </location>
</feature>
<evidence type="ECO:0000256" key="1">
    <source>
        <dbReference type="SAM" id="MobiDB-lite"/>
    </source>
</evidence>
<evidence type="ECO:0000313" key="3">
    <source>
        <dbReference type="Proteomes" id="UP000245119"/>
    </source>
</evidence>
<dbReference type="EMBL" id="PZQS01000001">
    <property type="protein sequence ID" value="PVD39541.1"/>
    <property type="molecule type" value="Genomic_DNA"/>
</dbReference>
<dbReference type="AlphaFoldDB" id="A0A2T7Q1J0"/>
<reference evidence="2 3" key="1">
    <citation type="submission" date="2018-04" db="EMBL/GenBank/DDBJ databases">
        <title>The genome of golden apple snail Pomacea canaliculata provides insight into stress tolerance and invasive adaptation.</title>
        <authorList>
            <person name="Liu C."/>
            <person name="Liu B."/>
            <person name="Ren Y."/>
            <person name="Zhang Y."/>
            <person name="Wang H."/>
            <person name="Li S."/>
            <person name="Jiang F."/>
            <person name="Yin L."/>
            <person name="Zhang G."/>
            <person name="Qian W."/>
            <person name="Fan W."/>
        </authorList>
    </citation>
    <scope>NUCLEOTIDE SEQUENCE [LARGE SCALE GENOMIC DNA]</scope>
    <source>
        <strain evidence="2">SZHN2017</strain>
        <tissue evidence="2">Muscle</tissue>
    </source>
</reference>
<keyword evidence="3" id="KW-1185">Reference proteome</keyword>
<feature type="region of interest" description="Disordered" evidence="1">
    <location>
        <begin position="1"/>
        <end position="76"/>
    </location>
</feature>
<feature type="compositionally biased region" description="Basic and acidic residues" evidence="1">
    <location>
        <begin position="255"/>
        <end position="267"/>
    </location>
</feature>
<feature type="region of interest" description="Disordered" evidence="1">
    <location>
        <begin position="255"/>
        <end position="283"/>
    </location>
</feature>
<proteinExistence type="predicted"/>
<organism evidence="2 3">
    <name type="scientific">Pomacea canaliculata</name>
    <name type="common">Golden apple snail</name>
    <dbReference type="NCBI Taxonomy" id="400727"/>
    <lineage>
        <taxon>Eukaryota</taxon>
        <taxon>Metazoa</taxon>
        <taxon>Spiralia</taxon>
        <taxon>Lophotrochozoa</taxon>
        <taxon>Mollusca</taxon>
        <taxon>Gastropoda</taxon>
        <taxon>Caenogastropoda</taxon>
        <taxon>Architaenioglossa</taxon>
        <taxon>Ampullarioidea</taxon>
        <taxon>Ampullariidae</taxon>
        <taxon>Pomacea</taxon>
    </lineage>
</organism>
<evidence type="ECO:0000313" key="2">
    <source>
        <dbReference type="EMBL" id="PVD39541.1"/>
    </source>
</evidence>
<dbReference type="OrthoDB" id="6047970at2759"/>
<name>A0A2T7Q1J0_POMCA</name>